<dbReference type="SUPFAM" id="SSF51161">
    <property type="entry name" value="Trimeric LpxA-like enzymes"/>
    <property type="match status" value="1"/>
</dbReference>
<evidence type="ECO:0000256" key="5">
    <source>
        <dbReference type="SAM" id="MobiDB-lite"/>
    </source>
</evidence>
<gene>
    <name evidence="6" type="ORF">LZC94_28140</name>
</gene>
<dbReference type="InterPro" id="IPR001451">
    <property type="entry name" value="Hexapep"/>
</dbReference>
<evidence type="ECO:0000256" key="4">
    <source>
        <dbReference type="ARBA" id="ARBA00023315"/>
    </source>
</evidence>
<reference evidence="6 7" key="1">
    <citation type="submission" date="2021-12" db="EMBL/GenBank/DDBJ databases">
        <title>Discovery of the Pendulisporaceae a myxobacterial family with distinct sporulation behavior and unique specialized metabolism.</title>
        <authorList>
            <person name="Garcia R."/>
            <person name="Popoff A."/>
            <person name="Bader C.D."/>
            <person name="Loehr J."/>
            <person name="Walesch S."/>
            <person name="Walt C."/>
            <person name="Boldt J."/>
            <person name="Bunk B."/>
            <person name="Haeckl F.J.F.P.J."/>
            <person name="Gunesch A.P."/>
            <person name="Birkelbach J."/>
            <person name="Nuebel U."/>
            <person name="Pietschmann T."/>
            <person name="Bach T."/>
            <person name="Mueller R."/>
        </authorList>
    </citation>
    <scope>NUCLEOTIDE SEQUENCE [LARGE SCALE GENOMIC DNA]</scope>
    <source>
        <strain evidence="6 7">MSr11954</strain>
    </source>
</reference>
<evidence type="ECO:0000313" key="7">
    <source>
        <dbReference type="Proteomes" id="UP001370348"/>
    </source>
</evidence>
<dbReference type="InterPro" id="IPR018357">
    <property type="entry name" value="Hexapep_transf_CS"/>
</dbReference>
<evidence type="ECO:0000313" key="6">
    <source>
        <dbReference type="EMBL" id="WXB11716.1"/>
    </source>
</evidence>
<protein>
    <submittedName>
        <fullName evidence="6">N-acetyltransferase</fullName>
    </submittedName>
</protein>
<dbReference type="Proteomes" id="UP001370348">
    <property type="component" value="Chromosome"/>
</dbReference>
<dbReference type="PROSITE" id="PS00101">
    <property type="entry name" value="HEXAPEP_TRANSFERASES"/>
    <property type="match status" value="1"/>
</dbReference>
<sequence length="183" mass="18834">MPKRESSPPSFTPRPRPGEPAKIYPTAIVQPGATIGPDAVVGAFCFVASGARIGPGCRIQCHTSVWNGVILEADVFVGPAATFTNVRHPRAAFSRGPAAGGAWDETYVERGATVGASATLVAPVRIGAHAMIAAGAVVTRDVPSHAIVAGVPARIIGWACVCGETVARGARRPKRLQCEACEG</sequence>
<dbReference type="InterPro" id="IPR011004">
    <property type="entry name" value="Trimer_LpxA-like_sf"/>
</dbReference>
<evidence type="ECO:0000256" key="1">
    <source>
        <dbReference type="ARBA" id="ARBA00007274"/>
    </source>
</evidence>
<keyword evidence="7" id="KW-1185">Reference proteome</keyword>
<dbReference type="Pfam" id="PF00132">
    <property type="entry name" value="Hexapep"/>
    <property type="match status" value="1"/>
</dbReference>
<accession>A0ABZ2LPM6</accession>
<dbReference type="PANTHER" id="PTHR43300:SF4">
    <property type="entry name" value="ACYL-[ACYL-CARRIER-PROTEIN]--UDP-N-ACETYLGLUCOSAMINE O-ACYLTRANSFERASE"/>
    <property type="match status" value="1"/>
</dbReference>
<comment type="similarity">
    <text evidence="1">Belongs to the transferase hexapeptide repeat family.</text>
</comment>
<keyword evidence="2" id="KW-0808">Transferase</keyword>
<dbReference type="InterPro" id="IPR050179">
    <property type="entry name" value="Trans_hexapeptide_repeat"/>
</dbReference>
<organism evidence="6 7">
    <name type="scientific">Pendulispora albinea</name>
    <dbReference type="NCBI Taxonomy" id="2741071"/>
    <lineage>
        <taxon>Bacteria</taxon>
        <taxon>Pseudomonadati</taxon>
        <taxon>Myxococcota</taxon>
        <taxon>Myxococcia</taxon>
        <taxon>Myxococcales</taxon>
        <taxon>Sorangiineae</taxon>
        <taxon>Pendulisporaceae</taxon>
        <taxon>Pendulispora</taxon>
    </lineage>
</organism>
<evidence type="ECO:0000256" key="3">
    <source>
        <dbReference type="ARBA" id="ARBA00022737"/>
    </source>
</evidence>
<evidence type="ECO:0000256" key="2">
    <source>
        <dbReference type="ARBA" id="ARBA00022679"/>
    </source>
</evidence>
<dbReference type="Gene3D" id="2.160.10.10">
    <property type="entry name" value="Hexapeptide repeat proteins"/>
    <property type="match status" value="1"/>
</dbReference>
<dbReference type="RefSeq" id="WP_394821338.1">
    <property type="nucleotide sequence ID" value="NZ_CP089984.1"/>
</dbReference>
<feature type="region of interest" description="Disordered" evidence="5">
    <location>
        <begin position="1"/>
        <end position="22"/>
    </location>
</feature>
<dbReference type="PANTHER" id="PTHR43300">
    <property type="entry name" value="ACETYLTRANSFERASE"/>
    <property type="match status" value="1"/>
</dbReference>
<keyword evidence="3" id="KW-0677">Repeat</keyword>
<dbReference type="CDD" id="cd03358">
    <property type="entry name" value="LbH_WxcM_N_like"/>
    <property type="match status" value="1"/>
</dbReference>
<proteinExistence type="inferred from homology"/>
<keyword evidence="4" id="KW-0012">Acyltransferase</keyword>
<dbReference type="EMBL" id="CP089984">
    <property type="protein sequence ID" value="WXB11716.1"/>
    <property type="molecule type" value="Genomic_DNA"/>
</dbReference>
<name>A0ABZ2LPM6_9BACT</name>